<keyword evidence="3" id="KW-0560">Oxidoreductase</keyword>
<organism evidence="5">
    <name type="scientific">marine metagenome</name>
    <dbReference type="NCBI Taxonomy" id="408172"/>
    <lineage>
        <taxon>unclassified sequences</taxon>
        <taxon>metagenomes</taxon>
        <taxon>ecological metagenomes</taxon>
    </lineage>
</organism>
<dbReference type="PROSITE" id="PS00059">
    <property type="entry name" value="ADH_ZINC"/>
    <property type="match status" value="1"/>
</dbReference>
<dbReference type="InterPro" id="IPR050129">
    <property type="entry name" value="Zn_alcohol_dh"/>
</dbReference>
<evidence type="ECO:0000259" key="4">
    <source>
        <dbReference type="Pfam" id="PF08240"/>
    </source>
</evidence>
<dbReference type="AlphaFoldDB" id="A0A382PAT1"/>
<feature type="domain" description="Alcohol dehydrogenase-like N-terminal" evidence="4">
    <location>
        <begin position="23"/>
        <end position="140"/>
    </location>
</feature>
<evidence type="ECO:0000256" key="1">
    <source>
        <dbReference type="ARBA" id="ARBA00022723"/>
    </source>
</evidence>
<reference evidence="5" key="1">
    <citation type="submission" date="2018-05" db="EMBL/GenBank/DDBJ databases">
        <authorList>
            <person name="Lanie J.A."/>
            <person name="Ng W.-L."/>
            <person name="Kazmierczak K.M."/>
            <person name="Andrzejewski T.M."/>
            <person name="Davidsen T.M."/>
            <person name="Wayne K.J."/>
            <person name="Tettelin H."/>
            <person name="Glass J.I."/>
            <person name="Rusch D."/>
            <person name="Podicherti R."/>
            <person name="Tsui H.-C.T."/>
            <person name="Winkler M.E."/>
        </authorList>
    </citation>
    <scope>NUCLEOTIDE SEQUENCE</scope>
</reference>
<gene>
    <name evidence="5" type="ORF">METZ01_LOCUS323343</name>
</gene>
<dbReference type="InterPro" id="IPR011032">
    <property type="entry name" value="GroES-like_sf"/>
</dbReference>
<dbReference type="Pfam" id="PF08240">
    <property type="entry name" value="ADH_N"/>
    <property type="match status" value="1"/>
</dbReference>
<proteinExistence type="predicted"/>
<sequence length="144" mass="15051">MQGVVFLGSRQLEIQTFPDPVPGPNEVVLEIKASGMCGSDLVFYRAKDGAASLGLGDGGIVIGGHEPCGVVADVGEGVDKSWVGQRVMDHHYLGCGTCKHCDAGWSQMCLEGFTVYGATGHGAHAPYMKVAESTLVPLPEALSF</sequence>
<accession>A0A382PAT1</accession>
<evidence type="ECO:0000256" key="3">
    <source>
        <dbReference type="ARBA" id="ARBA00023002"/>
    </source>
</evidence>
<dbReference type="PANTHER" id="PTHR43401">
    <property type="entry name" value="L-THREONINE 3-DEHYDROGENASE"/>
    <property type="match status" value="1"/>
</dbReference>
<name>A0A382PAT1_9ZZZZ</name>
<evidence type="ECO:0000313" key="5">
    <source>
        <dbReference type="EMBL" id="SVC70489.1"/>
    </source>
</evidence>
<dbReference type="GO" id="GO:0016491">
    <property type="term" value="F:oxidoreductase activity"/>
    <property type="evidence" value="ECO:0007669"/>
    <property type="project" value="UniProtKB-KW"/>
</dbReference>
<dbReference type="GO" id="GO:0008270">
    <property type="term" value="F:zinc ion binding"/>
    <property type="evidence" value="ECO:0007669"/>
    <property type="project" value="InterPro"/>
</dbReference>
<dbReference type="SUPFAM" id="SSF50129">
    <property type="entry name" value="GroES-like"/>
    <property type="match status" value="1"/>
</dbReference>
<evidence type="ECO:0000256" key="2">
    <source>
        <dbReference type="ARBA" id="ARBA00022833"/>
    </source>
</evidence>
<keyword evidence="2" id="KW-0862">Zinc</keyword>
<dbReference type="InterPro" id="IPR002328">
    <property type="entry name" value="ADH_Zn_CS"/>
</dbReference>
<keyword evidence="1" id="KW-0479">Metal-binding</keyword>
<feature type="non-terminal residue" evidence="5">
    <location>
        <position position="144"/>
    </location>
</feature>
<dbReference type="InterPro" id="IPR013154">
    <property type="entry name" value="ADH-like_N"/>
</dbReference>
<dbReference type="PANTHER" id="PTHR43401:SF5">
    <property type="entry name" value="ALCOHOL DEHYDROGENASE-RELATED"/>
    <property type="match status" value="1"/>
</dbReference>
<dbReference type="Gene3D" id="3.90.180.10">
    <property type="entry name" value="Medium-chain alcohol dehydrogenases, catalytic domain"/>
    <property type="match status" value="1"/>
</dbReference>
<dbReference type="EMBL" id="UINC01106082">
    <property type="protein sequence ID" value="SVC70489.1"/>
    <property type="molecule type" value="Genomic_DNA"/>
</dbReference>
<protein>
    <recommendedName>
        <fullName evidence="4">Alcohol dehydrogenase-like N-terminal domain-containing protein</fullName>
    </recommendedName>
</protein>